<keyword evidence="2" id="KW-1185">Reference proteome</keyword>
<evidence type="ECO:0000313" key="2">
    <source>
        <dbReference type="Proteomes" id="UP000282613"/>
    </source>
</evidence>
<protein>
    <submittedName>
        <fullName evidence="1">Uncharacterized protein</fullName>
    </submittedName>
</protein>
<reference evidence="1 2" key="1">
    <citation type="submission" date="2018-11" db="EMBL/GenBank/DDBJ databases">
        <authorList>
            <consortium name="Pathogen Informatics"/>
        </authorList>
    </citation>
    <scope>NUCLEOTIDE SEQUENCE [LARGE SCALE GENOMIC DNA]</scope>
</reference>
<dbReference type="OrthoDB" id="73680at2759"/>
<dbReference type="AlphaFoldDB" id="A0A3P6Q563"/>
<proteinExistence type="predicted"/>
<dbReference type="EMBL" id="UYRS01018546">
    <property type="protein sequence ID" value="VDK37473.1"/>
    <property type="molecule type" value="Genomic_DNA"/>
</dbReference>
<accession>A0A3P6Q563</accession>
<name>A0A3P6Q563_TAEAS</name>
<sequence>MWLMIENIPETQQSLTLEFKNGDIVRWLNYDPKYLEPNPGPLPDDELLECETWSGECLVVPSENARLISSKLELAQLLQHRPRAVVVEAFVGTSSEELSVKVISNAEISAVLFGPIVIQNIYLTYFI</sequence>
<organism evidence="1 2">
    <name type="scientific">Taenia asiatica</name>
    <name type="common">Asian tapeworm</name>
    <dbReference type="NCBI Taxonomy" id="60517"/>
    <lineage>
        <taxon>Eukaryota</taxon>
        <taxon>Metazoa</taxon>
        <taxon>Spiralia</taxon>
        <taxon>Lophotrochozoa</taxon>
        <taxon>Platyhelminthes</taxon>
        <taxon>Cestoda</taxon>
        <taxon>Eucestoda</taxon>
        <taxon>Cyclophyllidea</taxon>
        <taxon>Taeniidae</taxon>
        <taxon>Taenia</taxon>
    </lineage>
</organism>
<evidence type="ECO:0000313" key="1">
    <source>
        <dbReference type="EMBL" id="VDK37473.1"/>
    </source>
</evidence>
<dbReference type="Proteomes" id="UP000282613">
    <property type="component" value="Unassembled WGS sequence"/>
</dbReference>
<gene>
    <name evidence="1" type="ORF">TASK_LOCUS6876</name>
</gene>